<name>A0A2P5DPI6_PARAD</name>
<gene>
    <name evidence="2" type="ORF">PanWU01x14_045570</name>
</gene>
<evidence type="ECO:0000256" key="1">
    <source>
        <dbReference type="SAM" id="MobiDB-lite"/>
    </source>
</evidence>
<comment type="caution">
    <text evidence="2">The sequence shown here is derived from an EMBL/GenBank/DDBJ whole genome shotgun (WGS) entry which is preliminary data.</text>
</comment>
<sequence length="206" mass="23315">MAVTQFGLKRVRRSGPSHDGLDDLLVFFGGRRSRYRNWVDHLMDHNHRLGGRDHLRGSLGNWAFESGPTRDFPRVILDQNGFFLLVIVGGPDVGVGSENQRLDEIDTEKSQKVDEGSDESDYSGDFGEGDDVERGRRTDLLTPPGEEEVNDREKQSEEDSVGDVQRKRQSIRGFWAFVDRSLQGLNGLRRPSLGHRRRSPAADVHF</sequence>
<evidence type="ECO:0000313" key="2">
    <source>
        <dbReference type="EMBL" id="PON75205.1"/>
    </source>
</evidence>
<feature type="region of interest" description="Disordered" evidence="1">
    <location>
        <begin position="97"/>
        <end position="166"/>
    </location>
</feature>
<organism evidence="2 3">
    <name type="scientific">Parasponia andersonii</name>
    <name type="common">Sponia andersonii</name>
    <dbReference type="NCBI Taxonomy" id="3476"/>
    <lineage>
        <taxon>Eukaryota</taxon>
        <taxon>Viridiplantae</taxon>
        <taxon>Streptophyta</taxon>
        <taxon>Embryophyta</taxon>
        <taxon>Tracheophyta</taxon>
        <taxon>Spermatophyta</taxon>
        <taxon>Magnoliopsida</taxon>
        <taxon>eudicotyledons</taxon>
        <taxon>Gunneridae</taxon>
        <taxon>Pentapetalae</taxon>
        <taxon>rosids</taxon>
        <taxon>fabids</taxon>
        <taxon>Rosales</taxon>
        <taxon>Cannabaceae</taxon>
        <taxon>Parasponia</taxon>
    </lineage>
</organism>
<keyword evidence="3" id="KW-1185">Reference proteome</keyword>
<protein>
    <submittedName>
        <fullName evidence="2">Uncharacterized protein</fullName>
    </submittedName>
</protein>
<proteinExistence type="predicted"/>
<accession>A0A2P5DPI6</accession>
<reference evidence="3" key="1">
    <citation type="submission" date="2016-06" db="EMBL/GenBank/DDBJ databases">
        <title>Parallel loss of symbiosis genes in relatives of nitrogen-fixing non-legume Parasponia.</title>
        <authorList>
            <person name="Van Velzen R."/>
            <person name="Holmer R."/>
            <person name="Bu F."/>
            <person name="Rutten L."/>
            <person name="Van Zeijl A."/>
            <person name="Liu W."/>
            <person name="Santuari L."/>
            <person name="Cao Q."/>
            <person name="Sharma T."/>
            <person name="Shen D."/>
            <person name="Roswanjaya Y."/>
            <person name="Wardhani T."/>
            <person name="Kalhor M.S."/>
            <person name="Jansen J."/>
            <person name="Van den Hoogen J."/>
            <person name="Gungor B."/>
            <person name="Hartog M."/>
            <person name="Hontelez J."/>
            <person name="Verver J."/>
            <person name="Yang W.-C."/>
            <person name="Schijlen E."/>
            <person name="Repin R."/>
            <person name="Schilthuizen M."/>
            <person name="Schranz E."/>
            <person name="Heidstra R."/>
            <person name="Miyata K."/>
            <person name="Fedorova E."/>
            <person name="Kohlen W."/>
            <person name="Bisseling T."/>
            <person name="Smit S."/>
            <person name="Geurts R."/>
        </authorList>
    </citation>
    <scope>NUCLEOTIDE SEQUENCE [LARGE SCALE GENOMIC DNA]</scope>
    <source>
        <strain evidence="3">cv. WU1-14</strain>
    </source>
</reference>
<dbReference type="OrthoDB" id="10295838at2759"/>
<feature type="compositionally biased region" description="Basic and acidic residues" evidence="1">
    <location>
        <begin position="100"/>
        <end position="115"/>
    </location>
</feature>
<feature type="compositionally biased region" description="Acidic residues" evidence="1">
    <location>
        <begin position="116"/>
        <end position="131"/>
    </location>
</feature>
<dbReference type="AlphaFoldDB" id="A0A2P5DPI6"/>
<dbReference type="EMBL" id="JXTB01000025">
    <property type="protein sequence ID" value="PON75205.1"/>
    <property type="molecule type" value="Genomic_DNA"/>
</dbReference>
<dbReference type="Proteomes" id="UP000237105">
    <property type="component" value="Unassembled WGS sequence"/>
</dbReference>
<evidence type="ECO:0000313" key="3">
    <source>
        <dbReference type="Proteomes" id="UP000237105"/>
    </source>
</evidence>